<reference evidence="2" key="1">
    <citation type="submission" date="2018-12" db="EMBL/GenBank/DDBJ databases">
        <authorList>
            <person name="Yazar S."/>
        </authorList>
    </citation>
    <scope>NUCLEOTIDE SEQUENCE [LARGE SCALE GENOMIC DNA]</scope>
</reference>
<proteinExistence type="predicted"/>
<sequence length="346" mass="40192">MAYIEEKVNCVLWLAELKSTTAVRRKFASHYKREAPHRNLINNWMKKFKETGSILDKPRSGRRRASEETVAEIERAFEQNPQKSVRRVSAELNIPKTTVHRILTVKLHKYAYKVTNIQMLQEEDYYARLDFCQMMKSKIENSSDFLDKLTFSDAATFHISGIVNRHNCRIWGTEKPQEVWEHETDSPKVNVWCAIRKACIIGPFFFEESTVSGESYLSMLQNFFIPELQRLHLLNSTIFQHDGPACYHALPVQQFLDDTFSDQWIGRGGPLDWPPQSPDLSPLDFFLWGYVKTVVYASKPCSLDDLKARITNAILSVTEQQLMKVFTKFENRLEQCTAQDGGYIEF</sequence>
<evidence type="ECO:0000313" key="1">
    <source>
        <dbReference type="Ensembl" id="ENSVURP00010019469.1"/>
    </source>
</evidence>
<reference evidence="1" key="3">
    <citation type="submission" date="2025-09" db="UniProtKB">
        <authorList>
            <consortium name="Ensembl"/>
        </authorList>
    </citation>
    <scope>IDENTIFICATION</scope>
</reference>
<dbReference type="Proteomes" id="UP000314987">
    <property type="component" value="Unassembled WGS sequence"/>
</dbReference>
<organism evidence="1 2">
    <name type="scientific">Vombatus ursinus</name>
    <name type="common">Common wombat</name>
    <dbReference type="NCBI Taxonomy" id="29139"/>
    <lineage>
        <taxon>Eukaryota</taxon>
        <taxon>Metazoa</taxon>
        <taxon>Chordata</taxon>
        <taxon>Craniata</taxon>
        <taxon>Vertebrata</taxon>
        <taxon>Euteleostomi</taxon>
        <taxon>Mammalia</taxon>
        <taxon>Metatheria</taxon>
        <taxon>Diprotodontia</taxon>
        <taxon>Vombatidae</taxon>
        <taxon>Vombatus</taxon>
    </lineage>
</organism>
<dbReference type="GeneTree" id="ENSGT00510000050664"/>
<dbReference type="Gene3D" id="3.30.420.10">
    <property type="entry name" value="Ribonuclease H-like superfamily/Ribonuclease H"/>
    <property type="match status" value="1"/>
</dbReference>
<dbReference type="OMA" id="VWCAIRK"/>
<accession>A0A4X2L404</accession>
<dbReference type="STRING" id="29139.ENSVURP00010019469"/>
<evidence type="ECO:0000313" key="2">
    <source>
        <dbReference type="Proteomes" id="UP000314987"/>
    </source>
</evidence>
<dbReference type="InterPro" id="IPR036397">
    <property type="entry name" value="RNaseH_sf"/>
</dbReference>
<keyword evidence="2" id="KW-1185">Reference proteome</keyword>
<dbReference type="SUPFAM" id="SSF46689">
    <property type="entry name" value="Homeodomain-like"/>
    <property type="match status" value="1"/>
</dbReference>
<dbReference type="InterPro" id="IPR009057">
    <property type="entry name" value="Homeodomain-like_sf"/>
</dbReference>
<dbReference type="PANTHER" id="PTHR47326">
    <property type="entry name" value="TRANSPOSABLE ELEMENT TC3 TRANSPOSASE-LIKE PROTEIN"/>
    <property type="match status" value="1"/>
</dbReference>
<dbReference type="AlphaFoldDB" id="A0A4X2L404"/>
<name>A0A4X2L404_VOMUR</name>
<dbReference type="GO" id="GO:0003676">
    <property type="term" value="F:nucleic acid binding"/>
    <property type="evidence" value="ECO:0007669"/>
    <property type="project" value="InterPro"/>
</dbReference>
<dbReference type="PANTHER" id="PTHR47326:SF1">
    <property type="entry name" value="HTH PSQ-TYPE DOMAIN-CONTAINING PROTEIN"/>
    <property type="match status" value="1"/>
</dbReference>
<protein>
    <submittedName>
        <fullName evidence="1">Uncharacterized protein</fullName>
    </submittedName>
</protein>
<dbReference type="Ensembl" id="ENSVURT00010022157.1">
    <property type="protein sequence ID" value="ENSVURP00010019469.1"/>
    <property type="gene ID" value="ENSVURG00010014858.1"/>
</dbReference>
<dbReference type="Pfam" id="PF13565">
    <property type="entry name" value="HTH_32"/>
    <property type="match status" value="1"/>
</dbReference>
<reference evidence="1" key="2">
    <citation type="submission" date="2025-08" db="UniProtKB">
        <authorList>
            <consortium name="Ensembl"/>
        </authorList>
    </citation>
    <scope>IDENTIFICATION</scope>
</reference>